<proteinExistence type="predicted"/>
<reference evidence="2" key="2">
    <citation type="journal article" date="2018" name="Mol. Plant Microbe Interact.">
        <title>Genome sequence resources for the wheat stripe rust pathogen (Puccinia striiformis f. sp. tritici) and the barley stripe rust pathogen (Puccinia striiformis f. sp. hordei).</title>
        <authorList>
            <person name="Xia C."/>
            <person name="Wang M."/>
            <person name="Yin C."/>
            <person name="Cornejo O.E."/>
            <person name="Hulbert S.H."/>
            <person name="Chen X."/>
        </authorList>
    </citation>
    <scope>NUCLEOTIDE SEQUENCE [LARGE SCALE GENOMIC DNA]</scope>
    <source>
        <strain evidence="2">93-210</strain>
    </source>
</reference>
<sequence>SPIFTTPSSTRTKTNKNISTYVKERYSCNLPIQHVQGAKIADILVESPSSASGSDPSIVNLKPSKRGTGQLDESDIYLYPTRMSSIC</sequence>
<gene>
    <name evidence="1" type="ORF">MJO28_014054</name>
</gene>
<feature type="non-terminal residue" evidence="1">
    <location>
        <position position="1"/>
    </location>
</feature>
<dbReference type="Proteomes" id="UP001060170">
    <property type="component" value="Chromosome 14"/>
</dbReference>
<dbReference type="EMBL" id="CM045878">
    <property type="protein sequence ID" value="KAI7940402.1"/>
    <property type="molecule type" value="Genomic_DNA"/>
</dbReference>
<keyword evidence="2" id="KW-1185">Reference proteome</keyword>
<evidence type="ECO:0000313" key="2">
    <source>
        <dbReference type="Proteomes" id="UP001060170"/>
    </source>
</evidence>
<evidence type="ECO:0000313" key="1">
    <source>
        <dbReference type="EMBL" id="KAI7940402.1"/>
    </source>
</evidence>
<comment type="caution">
    <text evidence="1">The sequence shown here is derived from an EMBL/GenBank/DDBJ whole genome shotgun (WGS) entry which is preliminary data.</text>
</comment>
<name>A0ACC0DXY7_9BASI</name>
<reference evidence="2" key="1">
    <citation type="journal article" date="2018" name="BMC Genomics">
        <title>Genomic insights into host adaptation between the wheat stripe rust pathogen (Puccinia striiformis f. sp. tritici) and the barley stripe rust pathogen (Puccinia striiformis f. sp. hordei).</title>
        <authorList>
            <person name="Xia C."/>
            <person name="Wang M."/>
            <person name="Yin C."/>
            <person name="Cornejo O.E."/>
            <person name="Hulbert S.H."/>
            <person name="Chen X."/>
        </authorList>
    </citation>
    <scope>NUCLEOTIDE SEQUENCE [LARGE SCALE GENOMIC DNA]</scope>
    <source>
        <strain evidence="2">93-210</strain>
    </source>
</reference>
<reference evidence="1 2" key="3">
    <citation type="journal article" date="2022" name="Microbiol. Spectr.">
        <title>Folding features and dynamics of 3D genome architecture in plant fungal pathogens.</title>
        <authorList>
            <person name="Xia C."/>
        </authorList>
    </citation>
    <scope>NUCLEOTIDE SEQUENCE [LARGE SCALE GENOMIC DNA]</scope>
    <source>
        <strain evidence="1 2">93-210</strain>
    </source>
</reference>
<protein>
    <submittedName>
        <fullName evidence="1">Uncharacterized protein</fullName>
    </submittedName>
</protein>
<organism evidence="1 2">
    <name type="scientific">Puccinia striiformis f. sp. tritici</name>
    <dbReference type="NCBI Taxonomy" id="168172"/>
    <lineage>
        <taxon>Eukaryota</taxon>
        <taxon>Fungi</taxon>
        <taxon>Dikarya</taxon>
        <taxon>Basidiomycota</taxon>
        <taxon>Pucciniomycotina</taxon>
        <taxon>Pucciniomycetes</taxon>
        <taxon>Pucciniales</taxon>
        <taxon>Pucciniaceae</taxon>
        <taxon>Puccinia</taxon>
    </lineage>
</organism>
<accession>A0ACC0DXY7</accession>